<name>A0A1C3RD63_9PROT</name>
<dbReference type="RefSeq" id="WP_069185909.1">
    <property type="nucleotide sequence ID" value="NZ_FLYE01000001.1"/>
</dbReference>
<keyword evidence="4 6" id="KW-0472">Membrane</keyword>
<dbReference type="InterPro" id="IPR001623">
    <property type="entry name" value="DnaJ_domain"/>
</dbReference>
<dbReference type="Pfam" id="PF00226">
    <property type="entry name" value="DnaJ"/>
    <property type="match status" value="1"/>
</dbReference>
<evidence type="ECO:0000256" key="3">
    <source>
        <dbReference type="ARBA" id="ARBA00022989"/>
    </source>
</evidence>
<reference evidence="8 9" key="1">
    <citation type="submission" date="2016-07" db="EMBL/GenBank/DDBJ databases">
        <authorList>
            <person name="Lefevre C.T."/>
        </authorList>
    </citation>
    <scope>NUCLEOTIDE SEQUENCE [LARGE SCALE GENOMIC DNA]</scope>
    <source>
        <strain evidence="8">PR1</strain>
    </source>
</reference>
<evidence type="ECO:0000313" key="9">
    <source>
        <dbReference type="Proteomes" id="UP000231658"/>
    </source>
</evidence>
<feature type="domain" description="J" evidence="7">
    <location>
        <begin position="112"/>
        <end position="163"/>
    </location>
</feature>
<sequence>MFHLLFILLILAFFYVLVKWYVQARPRDVLTVAKWIGIIFVSLLIIRLLFSGKFWLAMAALPALFVWFERFRTLFHIGKTVRGWYKGEAPSQQQAPPPPPQQEGRSFMSREEALDLFGLEEDATAPEIKAAYHRLIAQVHPDKGGSDYLAAKINQAKDILLNG</sequence>
<evidence type="ECO:0000313" key="8">
    <source>
        <dbReference type="EMBL" id="SCA55217.1"/>
    </source>
</evidence>
<comment type="similarity">
    <text evidence="5">Belongs to the TIM14 family.</text>
</comment>
<keyword evidence="9" id="KW-1185">Reference proteome</keyword>
<feature type="transmembrane region" description="Helical" evidence="6">
    <location>
        <begin position="34"/>
        <end position="67"/>
    </location>
</feature>
<evidence type="ECO:0000259" key="7">
    <source>
        <dbReference type="PROSITE" id="PS50076"/>
    </source>
</evidence>
<evidence type="ECO:0000256" key="2">
    <source>
        <dbReference type="ARBA" id="ARBA00022692"/>
    </source>
</evidence>
<dbReference type="Proteomes" id="UP000231658">
    <property type="component" value="Unassembled WGS sequence"/>
</dbReference>
<accession>A0A1C3RD63</accession>
<dbReference type="PROSITE" id="PS50076">
    <property type="entry name" value="DNAJ_2"/>
    <property type="match status" value="1"/>
</dbReference>
<dbReference type="AlphaFoldDB" id="A0A1C3RD63"/>
<dbReference type="OrthoDB" id="9811070at2"/>
<dbReference type="CDD" id="cd06257">
    <property type="entry name" value="DnaJ"/>
    <property type="match status" value="1"/>
</dbReference>
<dbReference type="SUPFAM" id="SSF46565">
    <property type="entry name" value="Chaperone J-domain"/>
    <property type="match status" value="1"/>
</dbReference>
<evidence type="ECO:0000256" key="1">
    <source>
        <dbReference type="ARBA" id="ARBA00004167"/>
    </source>
</evidence>
<proteinExistence type="inferred from homology"/>
<keyword evidence="3 6" id="KW-1133">Transmembrane helix</keyword>
<dbReference type="GO" id="GO:0016020">
    <property type="term" value="C:membrane"/>
    <property type="evidence" value="ECO:0007669"/>
    <property type="project" value="UniProtKB-SubCell"/>
</dbReference>
<protein>
    <recommendedName>
        <fullName evidence="7">J domain-containing protein</fullName>
    </recommendedName>
</protein>
<dbReference type="InterPro" id="IPR036869">
    <property type="entry name" value="J_dom_sf"/>
</dbReference>
<gene>
    <name evidence="8" type="ORF">MTBPR1_10464</name>
</gene>
<comment type="subcellular location">
    <subcellularLocation>
        <location evidence="1">Membrane</location>
        <topology evidence="1">Single-pass membrane protein</topology>
    </subcellularLocation>
</comment>
<dbReference type="PANTHER" id="PTHR12763:SF28">
    <property type="entry name" value="GEO10507P1-RELATED"/>
    <property type="match status" value="1"/>
</dbReference>
<dbReference type="Gene3D" id="1.10.287.110">
    <property type="entry name" value="DnaJ domain"/>
    <property type="match status" value="1"/>
</dbReference>
<dbReference type="PANTHER" id="PTHR12763">
    <property type="match status" value="1"/>
</dbReference>
<dbReference type="EMBL" id="FLYE01000001">
    <property type="protein sequence ID" value="SCA55217.1"/>
    <property type="molecule type" value="Genomic_DNA"/>
</dbReference>
<evidence type="ECO:0000256" key="4">
    <source>
        <dbReference type="ARBA" id="ARBA00023136"/>
    </source>
</evidence>
<evidence type="ECO:0000256" key="5">
    <source>
        <dbReference type="ARBA" id="ARBA00038105"/>
    </source>
</evidence>
<dbReference type="SMART" id="SM00271">
    <property type="entry name" value="DnaJ"/>
    <property type="match status" value="1"/>
</dbReference>
<organism evidence="8 9">
    <name type="scientific">Candidatus Terasakiella magnetica</name>
    <dbReference type="NCBI Taxonomy" id="1867952"/>
    <lineage>
        <taxon>Bacteria</taxon>
        <taxon>Pseudomonadati</taxon>
        <taxon>Pseudomonadota</taxon>
        <taxon>Alphaproteobacteria</taxon>
        <taxon>Rhodospirillales</taxon>
        <taxon>Terasakiellaceae</taxon>
        <taxon>Terasakiella</taxon>
    </lineage>
</organism>
<evidence type="ECO:0000256" key="6">
    <source>
        <dbReference type="SAM" id="Phobius"/>
    </source>
</evidence>
<dbReference type="STRING" id="1867952.MTBPR1_10464"/>
<keyword evidence="2 6" id="KW-0812">Transmembrane</keyword>